<feature type="compositionally biased region" description="Gly residues" evidence="1">
    <location>
        <begin position="467"/>
        <end position="481"/>
    </location>
</feature>
<dbReference type="AlphaFoldDB" id="A0A4Q4TX59"/>
<dbReference type="EMBL" id="QJNU01000001">
    <property type="protein sequence ID" value="RYP11478.1"/>
    <property type="molecule type" value="Genomic_DNA"/>
</dbReference>
<keyword evidence="3" id="KW-1185">Reference proteome</keyword>
<feature type="compositionally biased region" description="Acidic residues" evidence="1">
    <location>
        <begin position="482"/>
        <end position="507"/>
    </location>
</feature>
<protein>
    <submittedName>
        <fullName evidence="2">Uncharacterized protein</fullName>
    </submittedName>
</protein>
<evidence type="ECO:0000256" key="1">
    <source>
        <dbReference type="SAM" id="MobiDB-lite"/>
    </source>
</evidence>
<dbReference type="OrthoDB" id="4753337at2759"/>
<feature type="compositionally biased region" description="Low complexity" evidence="1">
    <location>
        <begin position="157"/>
        <end position="176"/>
    </location>
</feature>
<evidence type="ECO:0000313" key="3">
    <source>
        <dbReference type="Proteomes" id="UP000293360"/>
    </source>
</evidence>
<feature type="region of interest" description="Disordered" evidence="1">
    <location>
        <begin position="438"/>
        <end position="515"/>
    </location>
</feature>
<name>A0A4Q4TX59_9PEZI</name>
<organism evidence="2 3">
    <name type="scientific">Monosporascus ibericus</name>
    <dbReference type="NCBI Taxonomy" id="155417"/>
    <lineage>
        <taxon>Eukaryota</taxon>
        <taxon>Fungi</taxon>
        <taxon>Dikarya</taxon>
        <taxon>Ascomycota</taxon>
        <taxon>Pezizomycotina</taxon>
        <taxon>Sordariomycetes</taxon>
        <taxon>Xylariomycetidae</taxon>
        <taxon>Xylariales</taxon>
        <taxon>Xylariales incertae sedis</taxon>
        <taxon>Monosporascus</taxon>
    </lineage>
</organism>
<accession>A0A4Q4TX59</accession>
<evidence type="ECO:0000313" key="2">
    <source>
        <dbReference type="EMBL" id="RYP11478.1"/>
    </source>
</evidence>
<proteinExistence type="predicted"/>
<feature type="compositionally biased region" description="Basic and acidic residues" evidence="1">
    <location>
        <begin position="396"/>
        <end position="407"/>
    </location>
</feature>
<feature type="region of interest" description="Disordered" evidence="1">
    <location>
        <begin position="384"/>
        <end position="407"/>
    </location>
</feature>
<feature type="region of interest" description="Disordered" evidence="1">
    <location>
        <begin position="157"/>
        <end position="249"/>
    </location>
</feature>
<sequence>MARTAPGPAASTLNTGFESEATLPAVVREIVSRKLRDEKLRPLEQARDEALLSIDPRHPSPWSFVCELGANYAEACHGVLRRVGHELHATLDDVLDELCREFVPGGGGCGGAYHSAATAQNPDTASVLLTPASAPARGDDEGAARALRSFESILSGSPRAPAVAAPSAYPSPSLPANCEPDQRDADPNPSVIDRAASLTEGRSPILMPLPTFQGVTNSNKKRPPPPPCPDEAAPVTADESQGPKRKKKKTIITGAAFRRTIRIGDVKDDECVFRYGDRKGLYVLRCDRALCKKRERPSGSGLGSATEGNSEEDGPIYFREYPFASYASWSHFRVLRHRTTNADQVFGRYAYRVIGATEERNLRKPESGPDDELRIKRPYWQRRARQALSPTSVAGEEGRDKKPERAIGVDDEVAASIAAACSHDELKAAFRGLRSAATPRAPAGAGDEGGRPGEQEDVNEADVTMTGAGGFSGARGRGGDGNGDDAGDDNDNDGDNNRDNDDDDDSDSVGSLPTVEHIVRSAWKKRWVDYQEKPPFFDESE</sequence>
<comment type="caution">
    <text evidence="2">The sequence shown here is derived from an EMBL/GenBank/DDBJ whole genome shotgun (WGS) entry which is preliminary data.</text>
</comment>
<reference evidence="2 3" key="1">
    <citation type="submission" date="2018-06" db="EMBL/GenBank/DDBJ databases">
        <title>Complete Genomes of Monosporascus.</title>
        <authorList>
            <person name="Robinson A.J."/>
            <person name="Natvig D.O."/>
        </authorList>
    </citation>
    <scope>NUCLEOTIDE SEQUENCE [LARGE SCALE GENOMIC DNA]</scope>
    <source>
        <strain evidence="2 3">CBS 110550</strain>
    </source>
</reference>
<gene>
    <name evidence="2" type="ORF">DL764_000001</name>
</gene>
<dbReference type="Proteomes" id="UP000293360">
    <property type="component" value="Unassembled WGS sequence"/>
</dbReference>